<gene>
    <name evidence="3" type="ORF">TRP8649_03250</name>
</gene>
<evidence type="ECO:0000313" key="4">
    <source>
        <dbReference type="Proteomes" id="UP000225972"/>
    </source>
</evidence>
<feature type="chain" id="PRO_5013189718" description="PepSY domain-containing protein" evidence="2">
    <location>
        <begin position="22"/>
        <end position="129"/>
    </location>
</feature>
<organism evidence="3 4">
    <name type="scientific">Pelagimonas phthalicica</name>
    <dbReference type="NCBI Taxonomy" id="1037362"/>
    <lineage>
        <taxon>Bacteria</taxon>
        <taxon>Pseudomonadati</taxon>
        <taxon>Pseudomonadota</taxon>
        <taxon>Alphaproteobacteria</taxon>
        <taxon>Rhodobacterales</taxon>
        <taxon>Roseobacteraceae</taxon>
        <taxon>Pelagimonas</taxon>
    </lineage>
</organism>
<feature type="compositionally biased region" description="Pro residues" evidence="1">
    <location>
        <begin position="98"/>
        <end position="108"/>
    </location>
</feature>
<keyword evidence="2" id="KW-0732">Signal</keyword>
<reference evidence="4" key="1">
    <citation type="submission" date="2017-05" db="EMBL/GenBank/DDBJ databases">
        <authorList>
            <person name="Rodrigo-Torres L."/>
            <person name="Arahal R. D."/>
            <person name="Lucena T."/>
        </authorList>
    </citation>
    <scope>NUCLEOTIDE SEQUENCE [LARGE SCALE GENOMIC DNA]</scope>
    <source>
        <strain evidence="4">CECT 8649</strain>
    </source>
</reference>
<keyword evidence="4" id="KW-1185">Reference proteome</keyword>
<feature type="region of interest" description="Disordered" evidence="1">
    <location>
        <begin position="76"/>
        <end position="129"/>
    </location>
</feature>
<evidence type="ECO:0008006" key="5">
    <source>
        <dbReference type="Google" id="ProtNLM"/>
    </source>
</evidence>
<dbReference type="Proteomes" id="UP000225972">
    <property type="component" value="Unassembled WGS sequence"/>
</dbReference>
<evidence type="ECO:0000313" key="3">
    <source>
        <dbReference type="EMBL" id="SMX29118.1"/>
    </source>
</evidence>
<dbReference type="AlphaFoldDB" id="A0A238JEN5"/>
<protein>
    <recommendedName>
        <fullName evidence="5">PepSY domain-containing protein</fullName>
    </recommendedName>
</protein>
<dbReference type="RefSeq" id="WP_099246928.1">
    <property type="nucleotide sequence ID" value="NZ_FXXP01000002.1"/>
</dbReference>
<sequence length="129" mass="14256">MKPAILIAILVLGLSVSDAHAAQQEEQIIKSLKEQGFTEIEMTRTWLGRVRIVARGAVGVREIVFNPANGVILRDYQQAAPAHRPPPPPFIGGKRTHPPPPPPRPGMGPPIDRPDREKRQNRTVKKSKV</sequence>
<proteinExistence type="predicted"/>
<feature type="signal peptide" evidence="2">
    <location>
        <begin position="1"/>
        <end position="21"/>
    </location>
</feature>
<evidence type="ECO:0000256" key="2">
    <source>
        <dbReference type="SAM" id="SignalP"/>
    </source>
</evidence>
<name>A0A238JEN5_9RHOB</name>
<evidence type="ECO:0000256" key="1">
    <source>
        <dbReference type="SAM" id="MobiDB-lite"/>
    </source>
</evidence>
<accession>A0A238JEN5</accession>
<dbReference type="EMBL" id="FXXP01000002">
    <property type="protein sequence ID" value="SMX29118.1"/>
    <property type="molecule type" value="Genomic_DNA"/>
</dbReference>